<comment type="caution">
    <text evidence="3">The sequence shown here is derived from an EMBL/GenBank/DDBJ whole genome shotgun (WGS) entry which is preliminary data.</text>
</comment>
<dbReference type="InterPro" id="IPR020845">
    <property type="entry name" value="AMP-binding_CS"/>
</dbReference>
<evidence type="ECO:0000313" key="3">
    <source>
        <dbReference type="EMBL" id="MEU8138791.1"/>
    </source>
</evidence>
<dbReference type="InterPro" id="IPR042099">
    <property type="entry name" value="ANL_N_sf"/>
</dbReference>
<dbReference type="InterPro" id="IPR050237">
    <property type="entry name" value="ATP-dep_AMP-bd_enzyme"/>
</dbReference>
<organism evidence="3 4">
    <name type="scientific">Streptodolium elevatio</name>
    <dbReference type="NCBI Taxonomy" id="3157996"/>
    <lineage>
        <taxon>Bacteria</taxon>
        <taxon>Bacillati</taxon>
        <taxon>Actinomycetota</taxon>
        <taxon>Actinomycetes</taxon>
        <taxon>Kitasatosporales</taxon>
        <taxon>Streptomycetaceae</taxon>
        <taxon>Streptodolium</taxon>
    </lineage>
</organism>
<dbReference type="PANTHER" id="PTHR43767:SF1">
    <property type="entry name" value="NONRIBOSOMAL PEPTIDE SYNTHASE PES1 (EUROFUNG)-RELATED"/>
    <property type="match status" value="1"/>
</dbReference>
<dbReference type="SUPFAM" id="SSF56801">
    <property type="entry name" value="Acetyl-CoA synthetase-like"/>
    <property type="match status" value="1"/>
</dbReference>
<dbReference type="PANTHER" id="PTHR43767">
    <property type="entry name" value="LONG-CHAIN-FATTY-ACID--COA LIGASE"/>
    <property type="match status" value="1"/>
</dbReference>
<dbReference type="RefSeq" id="WP_358362481.1">
    <property type="nucleotide sequence ID" value="NZ_JBEZFP010000139.1"/>
</dbReference>
<gene>
    <name evidence="3" type="ORF">AB0C36_35485</name>
</gene>
<dbReference type="Pfam" id="PF00501">
    <property type="entry name" value="AMP-binding"/>
    <property type="match status" value="1"/>
</dbReference>
<evidence type="ECO:0000313" key="4">
    <source>
        <dbReference type="Proteomes" id="UP001551482"/>
    </source>
</evidence>
<accession>A0ABV3DSQ8</accession>
<dbReference type="NCBIfam" id="NF005863">
    <property type="entry name" value="PRK07798.1"/>
    <property type="match status" value="1"/>
</dbReference>
<dbReference type="PROSITE" id="PS00455">
    <property type="entry name" value="AMP_BINDING"/>
    <property type="match status" value="1"/>
</dbReference>
<feature type="domain" description="AMP-dependent synthetase/ligase" evidence="1">
    <location>
        <begin position="11"/>
        <end position="379"/>
    </location>
</feature>
<dbReference type="EMBL" id="JBEZFP010000139">
    <property type="protein sequence ID" value="MEU8138791.1"/>
    <property type="molecule type" value="Genomic_DNA"/>
</dbReference>
<dbReference type="Gene3D" id="3.30.300.30">
    <property type="match status" value="1"/>
</dbReference>
<dbReference type="Pfam" id="PF13193">
    <property type="entry name" value="AMP-binding_C"/>
    <property type="match status" value="1"/>
</dbReference>
<reference evidence="3 4" key="1">
    <citation type="submission" date="2024-06" db="EMBL/GenBank/DDBJ databases">
        <title>The Natural Products Discovery Center: Release of the First 8490 Sequenced Strains for Exploring Actinobacteria Biosynthetic Diversity.</title>
        <authorList>
            <person name="Kalkreuter E."/>
            <person name="Kautsar S.A."/>
            <person name="Yang D."/>
            <person name="Bader C.D."/>
            <person name="Teijaro C.N."/>
            <person name="Fluegel L."/>
            <person name="Davis C.M."/>
            <person name="Simpson J.R."/>
            <person name="Lauterbach L."/>
            <person name="Steele A.D."/>
            <person name="Gui C."/>
            <person name="Meng S."/>
            <person name="Li G."/>
            <person name="Viehrig K."/>
            <person name="Ye F."/>
            <person name="Su P."/>
            <person name="Kiefer A.F."/>
            <person name="Nichols A."/>
            <person name="Cepeda A.J."/>
            <person name="Yan W."/>
            <person name="Fan B."/>
            <person name="Jiang Y."/>
            <person name="Adhikari A."/>
            <person name="Zheng C.-J."/>
            <person name="Schuster L."/>
            <person name="Cowan T.M."/>
            <person name="Smanski M.J."/>
            <person name="Chevrette M.G."/>
            <person name="De Carvalho L.P.S."/>
            <person name="Shen B."/>
        </authorList>
    </citation>
    <scope>NUCLEOTIDE SEQUENCE [LARGE SCALE GENOMIC DNA]</scope>
    <source>
        <strain evidence="3 4">NPDC048946</strain>
    </source>
</reference>
<dbReference type="InterPro" id="IPR000873">
    <property type="entry name" value="AMP-dep_synth/lig_dom"/>
</dbReference>
<evidence type="ECO:0000259" key="2">
    <source>
        <dbReference type="Pfam" id="PF13193"/>
    </source>
</evidence>
<feature type="domain" description="AMP-binding enzyme C-terminal" evidence="2">
    <location>
        <begin position="444"/>
        <end position="519"/>
    </location>
</feature>
<dbReference type="InterPro" id="IPR025110">
    <property type="entry name" value="AMP-bd_C"/>
</dbReference>
<sequence>MAPAFNLADLFEVVADACPDRTALVAGEVRLSYRELDERANRVAHAFAAAGLEPGDHVGVYARNRAEWMEAMIGAFKARTVPINVNFRYVEDELRYIFDNADLKALVVEREYLPKVAAVSPDSPLLRTVFTLEDGTDGGPEALTGADGRAVALVDFEKALDAASPDRDFGPRSPDDRYMVYTGGTTGFPKGVEWRAEDIFCSAMGGGNFGGEPIAEPGELAFKAELPAVVQMLTTPLMHGNGQWVTWITLMGAGTAVLWTGHRYDPAEILRTVERERAVTMMLVGDAMARPIADELAKGGYDASSLRVIGSGGALLSPAVKEQLRGLLPDLYISDGFGASEFGAGSAQNAAGRFPLKPQTAVLGDDLRPVGVGETGRMARTGYIPVGYYKDPDKTAATFPVDPDGVRWVVPGDYARVEDDGTVTLLGRGSVCINTGGEKVYPEEVEGVLKAHPAVYDVVVVGVPDARFGERVAAVASVREGHAVTIDELAEHSRSLIAGYKVPRDLVVVDAVPRSPAGKPDYRWAKDVAVKASQAAGAS</sequence>
<evidence type="ECO:0000259" key="1">
    <source>
        <dbReference type="Pfam" id="PF00501"/>
    </source>
</evidence>
<proteinExistence type="predicted"/>
<protein>
    <submittedName>
        <fullName evidence="3">Acyl-CoA synthetase</fullName>
    </submittedName>
</protein>
<dbReference type="InterPro" id="IPR045851">
    <property type="entry name" value="AMP-bd_C_sf"/>
</dbReference>
<dbReference type="Proteomes" id="UP001551482">
    <property type="component" value="Unassembled WGS sequence"/>
</dbReference>
<keyword evidence="4" id="KW-1185">Reference proteome</keyword>
<name>A0ABV3DSQ8_9ACTN</name>
<dbReference type="Gene3D" id="3.40.50.12780">
    <property type="entry name" value="N-terminal domain of ligase-like"/>
    <property type="match status" value="1"/>
</dbReference>